<comment type="caution">
    <text evidence="1">The sequence shown here is derived from an EMBL/GenBank/DDBJ whole genome shotgun (WGS) entry which is preliminary data.</text>
</comment>
<evidence type="ECO:0000313" key="2">
    <source>
        <dbReference type="Proteomes" id="UP001247754"/>
    </source>
</evidence>
<keyword evidence="2" id="KW-1185">Reference proteome</keyword>
<reference evidence="1 2" key="1">
    <citation type="submission" date="2023-09" db="EMBL/GenBank/DDBJ databases">
        <title>Xinfangfangia sedmenti sp. nov., isolated the sedment.</title>
        <authorList>
            <person name="Xu L."/>
        </authorList>
    </citation>
    <scope>NUCLEOTIDE SEQUENCE [LARGE SCALE GENOMIC DNA]</scope>
    <source>
        <strain evidence="1 2">LG-4</strain>
    </source>
</reference>
<dbReference type="InterPro" id="IPR021312">
    <property type="entry name" value="DUF2889"/>
</dbReference>
<gene>
    <name evidence="1" type="ORF">RGD00_19090</name>
</gene>
<dbReference type="EMBL" id="JAVKPH010000032">
    <property type="protein sequence ID" value="MDR5654721.1"/>
    <property type="molecule type" value="Genomic_DNA"/>
</dbReference>
<evidence type="ECO:0000313" key="1">
    <source>
        <dbReference type="EMBL" id="MDR5654721.1"/>
    </source>
</evidence>
<dbReference type="Proteomes" id="UP001247754">
    <property type="component" value="Unassembled WGS sequence"/>
</dbReference>
<name>A0ABU1FCV7_9RHOB</name>
<proteinExistence type="predicted"/>
<dbReference type="RefSeq" id="WP_310458872.1">
    <property type="nucleotide sequence ID" value="NZ_JAVKPH010000032.1"/>
</dbReference>
<protein>
    <submittedName>
        <fullName evidence="1">DUF2889 domain-containing protein</fullName>
    </submittedName>
</protein>
<accession>A0ABU1FCV7</accession>
<organism evidence="1 2">
    <name type="scientific">Ruixingdingia sedimenti</name>
    <dbReference type="NCBI Taxonomy" id="3073604"/>
    <lineage>
        <taxon>Bacteria</taxon>
        <taxon>Pseudomonadati</taxon>
        <taxon>Pseudomonadota</taxon>
        <taxon>Alphaproteobacteria</taxon>
        <taxon>Rhodobacterales</taxon>
        <taxon>Paracoccaceae</taxon>
        <taxon>Ruixingdingia</taxon>
    </lineage>
</organism>
<dbReference type="Pfam" id="PF11136">
    <property type="entry name" value="DUF2889"/>
    <property type="match status" value="1"/>
</dbReference>
<sequence>MRTARRKKWLEVEPIDATRARFLLGLEDTSPSDTGVETIHALEIAGVLTIPGLEILEIEPRAILHPYPECAVSLDPVRQMVGARIGAGFRARVLDVMGRTRGCTHFMSLMLDLTAAHTLTTFLRMRERAEYEARKAPDDDWTRTGLALVPELENACIALRADSPVIRNARRPRADGS</sequence>